<dbReference type="AlphaFoldDB" id="A0A0P9GKM4"/>
<feature type="binding site" evidence="4">
    <location>
        <position position="16"/>
    </location>
    <ligand>
        <name>Mg(2+)</name>
        <dbReference type="ChEBI" id="CHEBI:18420"/>
        <label>1</label>
    </ligand>
</feature>
<dbReference type="GO" id="GO:0008081">
    <property type="term" value="F:phosphoric diester hydrolase activity"/>
    <property type="evidence" value="ECO:0007669"/>
    <property type="project" value="TreeGrafter"/>
</dbReference>
<reference evidence="6 7" key="1">
    <citation type="journal article" date="2015" name="Front. Microbiol.">
        <title>Genome sequence of the plant growth promoting endophytic yeast Rhodotorula graminis WP1.</title>
        <authorList>
            <person name="Firrincieli A."/>
            <person name="Otillar R."/>
            <person name="Salamov A."/>
            <person name="Schmutz J."/>
            <person name="Khan Z."/>
            <person name="Redman R.S."/>
            <person name="Fleck N.D."/>
            <person name="Lindquist E."/>
            <person name="Grigoriev I.V."/>
            <person name="Doty S.L."/>
        </authorList>
    </citation>
    <scope>NUCLEOTIDE SEQUENCE [LARGE SCALE GENOMIC DNA]</scope>
    <source>
        <strain evidence="6 7">WP1</strain>
    </source>
</reference>
<feature type="binding site" evidence="4">
    <location>
        <position position="14"/>
    </location>
    <ligand>
        <name>Mg(2+)</name>
        <dbReference type="ChEBI" id="CHEBI:18420"/>
        <label>1</label>
    </ligand>
</feature>
<keyword evidence="7" id="KW-1185">Reference proteome</keyword>
<feature type="site" description="Interaction with DNA substrate" evidence="5">
    <location>
        <position position="139"/>
    </location>
</feature>
<dbReference type="PANTHER" id="PTHR22748">
    <property type="entry name" value="AP ENDONUCLEASE"/>
    <property type="match status" value="1"/>
</dbReference>
<proteinExistence type="predicted"/>
<keyword evidence="3 4" id="KW-0460">Magnesium</keyword>
<comment type="cofactor">
    <cofactor evidence="4">
        <name>Mg(2+)</name>
        <dbReference type="ChEBI" id="CHEBI:18420"/>
    </cofactor>
    <cofactor evidence="4">
        <name>Mn(2+)</name>
        <dbReference type="ChEBI" id="CHEBI:29035"/>
    </cofactor>
    <text evidence="4">Probably binds two magnesium or manganese ions per subunit.</text>
</comment>
<keyword evidence="1 4" id="KW-0479">Metal-binding</keyword>
<accession>A0A0P9GKM4</accession>
<evidence type="ECO:0000256" key="4">
    <source>
        <dbReference type="PIRSR" id="PIRSR604808-2"/>
    </source>
</evidence>
<organism evidence="6 7">
    <name type="scientific">Rhodotorula graminis (strain WP1)</name>
    <dbReference type="NCBI Taxonomy" id="578459"/>
    <lineage>
        <taxon>Eukaryota</taxon>
        <taxon>Fungi</taxon>
        <taxon>Dikarya</taxon>
        <taxon>Basidiomycota</taxon>
        <taxon>Pucciniomycotina</taxon>
        <taxon>Microbotryomycetes</taxon>
        <taxon>Sporidiobolales</taxon>
        <taxon>Sporidiobolaceae</taxon>
        <taxon>Rhodotorula</taxon>
    </lineage>
</organism>
<dbReference type="GO" id="GO:0005634">
    <property type="term" value="C:nucleus"/>
    <property type="evidence" value="ECO:0007669"/>
    <property type="project" value="TreeGrafter"/>
</dbReference>
<dbReference type="GO" id="GO:0046872">
    <property type="term" value="F:metal ion binding"/>
    <property type="evidence" value="ECO:0007669"/>
    <property type="project" value="UniProtKB-KW"/>
</dbReference>
<feature type="site" description="Transition state stabilizer" evidence="5">
    <location>
        <position position="16"/>
    </location>
</feature>
<feature type="site" description="Important for catalytic activity" evidence="5">
    <location>
        <position position="99"/>
    </location>
</feature>
<dbReference type="PANTHER" id="PTHR22748:SF6">
    <property type="entry name" value="DNA-(APURINIC OR APYRIMIDINIC SITE) ENDONUCLEASE"/>
    <property type="match status" value="1"/>
</dbReference>
<evidence type="ECO:0000313" key="6">
    <source>
        <dbReference type="EMBL" id="KPV73915.1"/>
    </source>
</evidence>
<keyword evidence="2" id="KW-0378">Hydrolase</keyword>
<dbReference type="GO" id="GO:0008311">
    <property type="term" value="F:double-stranded DNA 3'-5' DNA exonuclease activity"/>
    <property type="evidence" value="ECO:0007669"/>
    <property type="project" value="TreeGrafter"/>
</dbReference>
<dbReference type="Proteomes" id="UP000053890">
    <property type="component" value="Unassembled WGS sequence"/>
</dbReference>
<feature type="binding site" evidence="4">
    <location>
        <position position="139"/>
    </location>
    <ligand>
        <name>Mg(2+)</name>
        <dbReference type="ChEBI" id="CHEBI:18420"/>
        <label>1</label>
    </ligand>
</feature>
<dbReference type="EMBL" id="KQ474081">
    <property type="protein sequence ID" value="KPV73915.1"/>
    <property type="molecule type" value="Genomic_DNA"/>
</dbReference>
<dbReference type="InterPro" id="IPR004808">
    <property type="entry name" value="AP_endonuc_1"/>
</dbReference>
<evidence type="ECO:0000256" key="3">
    <source>
        <dbReference type="ARBA" id="ARBA00022842"/>
    </source>
</evidence>
<dbReference type="RefSeq" id="XP_018269964.1">
    <property type="nucleotide sequence ID" value="XM_018414560.1"/>
</dbReference>
<protein>
    <recommendedName>
        <fullName evidence="8">Endonuclease/exonuclease/phosphatase domain-containing protein</fullName>
    </recommendedName>
</protein>
<evidence type="ECO:0008006" key="8">
    <source>
        <dbReference type="Google" id="ProtNLM"/>
    </source>
</evidence>
<sequence length="151" mass="17667">MQLDRLKPVIWTGDFNVVRTITPTSNETNDLSWPQNMGKLPGTHVVERDAHERLVGDPGWLENPKRRAQGFVDVWRLIYGEQRRQYTHASKKCGSWRLDGFIVSQRLLPHIRDCQIRQQVKRQFWPPRDSVGIGALSDHWPVWLSLEMESL</sequence>
<name>A0A0P9GKM4_RHOGW</name>
<dbReference type="STRING" id="578459.A0A0P9GKM4"/>
<dbReference type="InterPro" id="IPR036691">
    <property type="entry name" value="Endo/exonu/phosph_ase_sf"/>
</dbReference>
<evidence type="ECO:0000256" key="1">
    <source>
        <dbReference type="ARBA" id="ARBA00022723"/>
    </source>
</evidence>
<dbReference type="GO" id="GO:0003906">
    <property type="term" value="F:DNA-(apurinic or apyrimidinic site) endonuclease activity"/>
    <property type="evidence" value="ECO:0007669"/>
    <property type="project" value="TreeGrafter"/>
</dbReference>
<dbReference type="OMA" id="WRANCET"/>
<feature type="binding site" evidence="4">
    <location>
        <position position="138"/>
    </location>
    <ligand>
        <name>Mg(2+)</name>
        <dbReference type="ChEBI" id="CHEBI:18420"/>
        <label>1</label>
    </ligand>
</feature>
<gene>
    <name evidence="6" type="ORF">RHOBADRAFT_45207</name>
</gene>
<evidence type="ECO:0000313" key="7">
    <source>
        <dbReference type="Proteomes" id="UP000053890"/>
    </source>
</evidence>
<dbReference type="GeneID" id="28975008"/>
<dbReference type="Gene3D" id="3.60.10.10">
    <property type="entry name" value="Endonuclease/exonuclease/phosphatase"/>
    <property type="match status" value="1"/>
</dbReference>
<evidence type="ECO:0000256" key="5">
    <source>
        <dbReference type="PIRSR" id="PIRSR604808-3"/>
    </source>
</evidence>
<dbReference type="SUPFAM" id="SSF56219">
    <property type="entry name" value="DNase I-like"/>
    <property type="match status" value="1"/>
</dbReference>
<evidence type="ECO:0000256" key="2">
    <source>
        <dbReference type="ARBA" id="ARBA00022801"/>
    </source>
</evidence>
<dbReference type="OrthoDB" id="498125at2759"/>
<dbReference type="GO" id="GO:0006284">
    <property type="term" value="P:base-excision repair"/>
    <property type="evidence" value="ECO:0007669"/>
    <property type="project" value="TreeGrafter"/>
</dbReference>
<keyword evidence="4" id="KW-0464">Manganese</keyword>